<reference evidence="3" key="1">
    <citation type="submission" date="2019-06" db="EMBL/GenBank/DDBJ databases">
        <title>Draft genome sequence of the griseofulvin-producing fungus Xylaria cubensis strain G536.</title>
        <authorList>
            <person name="Mead M.E."/>
            <person name="Raja H.A."/>
            <person name="Steenwyk J.L."/>
            <person name="Knowles S.L."/>
            <person name="Oberlies N.H."/>
            <person name="Rokas A."/>
        </authorList>
    </citation>
    <scope>NUCLEOTIDE SEQUENCE [LARGE SCALE GENOMIC DNA]</scope>
    <source>
        <strain evidence="3">G536</strain>
    </source>
</reference>
<evidence type="ECO:0000313" key="3">
    <source>
        <dbReference type="Proteomes" id="UP000319160"/>
    </source>
</evidence>
<dbReference type="Proteomes" id="UP000319160">
    <property type="component" value="Unassembled WGS sequence"/>
</dbReference>
<accession>A0A553HTA3</accession>
<sequence length="95" mass="10127">MCKDPARGEYLRADHLVENMLASRLTPGVNNPSKNSPKLACSPRERSVSATNRARPGISQGLSEEEAALVIDSKKARSKGSSFIVVMGAVADSGW</sequence>
<evidence type="ECO:0000313" key="2">
    <source>
        <dbReference type="EMBL" id="TRX91175.1"/>
    </source>
</evidence>
<organism evidence="2 3">
    <name type="scientific">Xylaria flabelliformis</name>
    <dbReference type="NCBI Taxonomy" id="2512241"/>
    <lineage>
        <taxon>Eukaryota</taxon>
        <taxon>Fungi</taxon>
        <taxon>Dikarya</taxon>
        <taxon>Ascomycota</taxon>
        <taxon>Pezizomycotina</taxon>
        <taxon>Sordariomycetes</taxon>
        <taxon>Xylariomycetidae</taxon>
        <taxon>Xylariales</taxon>
        <taxon>Xylariaceae</taxon>
        <taxon>Xylaria</taxon>
    </lineage>
</organism>
<dbReference type="STRING" id="2512241.A0A553HTA3"/>
<dbReference type="Gene3D" id="3.30.40.230">
    <property type="match status" value="1"/>
</dbReference>
<comment type="caution">
    <text evidence="2">The sequence shown here is derived from an EMBL/GenBank/DDBJ whole genome shotgun (WGS) entry which is preliminary data.</text>
</comment>
<proteinExistence type="predicted"/>
<name>A0A553HTA3_9PEZI</name>
<keyword evidence="3" id="KW-1185">Reference proteome</keyword>
<dbReference type="AlphaFoldDB" id="A0A553HTA3"/>
<dbReference type="OrthoDB" id="4740349at2759"/>
<evidence type="ECO:0000256" key="1">
    <source>
        <dbReference type="SAM" id="MobiDB-lite"/>
    </source>
</evidence>
<feature type="region of interest" description="Disordered" evidence="1">
    <location>
        <begin position="25"/>
        <end position="59"/>
    </location>
</feature>
<gene>
    <name evidence="2" type="ORF">FHL15_007963</name>
</gene>
<protein>
    <submittedName>
        <fullName evidence="2">Uncharacterized protein</fullName>
    </submittedName>
</protein>
<dbReference type="EMBL" id="VFLP01000048">
    <property type="protein sequence ID" value="TRX91175.1"/>
    <property type="molecule type" value="Genomic_DNA"/>
</dbReference>